<dbReference type="EMBL" id="KZ678515">
    <property type="protein sequence ID" value="PSR80919.1"/>
    <property type="molecule type" value="Genomic_DNA"/>
</dbReference>
<dbReference type="AlphaFoldDB" id="A0A2T3A186"/>
<reference evidence="2 3" key="1">
    <citation type="journal article" date="2018" name="Mycol. Prog.">
        <title>Coniella lustricola, a new species from submerged detritus.</title>
        <authorList>
            <person name="Raudabaugh D.B."/>
            <person name="Iturriaga T."/>
            <person name="Carver A."/>
            <person name="Mondo S."/>
            <person name="Pangilinan J."/>
            <person name="Lipzen A."/>
            <person name="He G."/>
            <person name="Amirebrahimi M."/>
            <person name="Grigoriev I.V."/>
            <person name="Miller A.N."/>
        </authorList>
    </citation>
    <scope>NUCLEOTIDE SEQUENCE [LARGE SCALE GENOMIC DNA]</scope>
    <source>
        <strain evidence="2 3">B22-T-1</strain>
    </source>
</reference>
<dbReference type="OrthoDB" id="5236435at2759"/>
<accession>A0A2T3A186</accession>
<name>A0A2T3A186_9PEZI</name>
<feature type="compositionally biased region" description="Low complexity" evidence="1">
    <location>
        <begin position="286"/>
        <end position="299"/>
    </location>
</feature>
<dbReference type="Proteomes" id="UP000241462">
    <property type="component" value="Unassembled WGS sequence"/>
</dbReference>
<evidence type="ECO:0000313" key="2">
    <source>
        <dbReference type="EMBL" id="PSR80919.1"/>
    </source>
</evidence>
<feature type="region of interest" description="Disordered" evidence="1">
    <location>
        <begin position="250"/>
        <end position="299"/>
    </location>
</feature>
<sequence>MTDYHAAQNLGALPPEWPPEGLLFENCLIEANHLSTADPLSVSMRIFYESSRSVAFFRLRTSVPVWDNEPKEPDAHAADNTEPATELATEPATESDSVADAHDAKAMRKAACSNKVAIFYLDIQPSVIRTMTLHRNTIQFSFESPDSIKLIAPNSVPPLHPTTVSGSLAALGFLATSSVVRVLLPVENNHDVVRLASMRQRLEVLCSAINRDTSDNDEERLHPKPQQIDTSFLYRGKGGRTVDIRLELLRPTGPTLPPYSRSPAASQSPDTKPGPSGYRPQKRLRTLSSSEASTSASIERTVFYRQPDVDETDEMIQRLIDKETQVRGLLRELDMKTVRLNRQTADQDFKSAEMDKKSRAMDRQLVAVERAIRALEKKSVSVQKLDKALDKRLLSMNDKIAIMDERHARMDAKCDRLTALVGTATRLLQSLTQVQAHLTDAPDSLQDDDVHDAIGVPAQQSI</sequence>
<gene>
    <name evidence="2" type="ORF">BD289DRAFT_51714</name>
</gene>
<evidence type="ECO:0000256" key="1">
    <source>
        <dbReference type="SAM" id="MobiDB-lite"/>
    </source>
</evidence>
<organism evidence="2 3">
    <name type="scientific">Coniella lustricola</name>
    <dbReference type="NCBI Taxonomy" id="2025994"/>
    <lineage>
        <taxon>Eukaryota</taxon>
        <taxon>Fungi</taxon>
        <taxon>Dikarya</taxon>
        <taxon>Ascomycota</taxon>
        <taxon>Pezizomycotina</taxon>
        <taxon>Sordariomycetes</taxon>
        <taxon>Sordariomycetidae</taxon>
        <taxon>Diaporthales</taxon>
        <taxon>Schizoparmaceae</taxon>
        <taxon>Coniella</taxon>
    </lineage>
</organism>
<feature type="compositionally biased region" description="Basic and acidic residues" evidence="1">
    <location>
        <begin position="68"/>
        <end position="79"/>
    </location>
</feature>
<proteinExistence type="predicted"/>
<dbReference type="InParanoid" id="A0A2T3A186"/>
<feature type="region of interest" description="Disordered" evidence="1">
    <location>
        <begin position="68"/>
        <end position="101"/>
    </location>
</feature>
<evidence type="ECO:0000313" key="3">
    <source>
        <dbReference type="Proteomes" id="UP000241462"/>
    </source>
</evidence>
<keyword evidence="3" id="KW-1185">Reference proteome</keyword>
<protein>
    <submittedName>
        <fullName evidence="2">Uncharacterized protein</fullName>
    </submittedName>
</protein>